<evidence type="ECO:0000313" key="2">
    <source>
        <dbReference type="Proteomes" id="UP000236291"/>
    </source>
</evidence>
<evidence type="ECO:0000313" key="1">
    <source>
        <dbReference type="EMBL" id="PNX65163.1"/>
    </source>
</evidence>
<proteinExistence type="predicted"/>
<reference evidence="1 2" key="1">
    <citation type="journal article" date="2014" name="Am. J. Bot.">
        <title>Genome assembly and annotation for red clover (Trifolium pratense; Fabaceae).</title>
        <authorList>
            <person name="Istvanek J."/>
            <person name="Jaros M."/>
            <person name="Krenek A."/>
            <person name="Repkova J."/>
        </authorList>
    </citation>
    <scope>NUCLEOTIDE SEQUENCE [LARGE SCALE GENOMIC DNA]</scope>
    <source>
        <strain evidence="2">cv. Tatra</strain>
        <tissue evidence="1">Young leaves</tissue>
    </source>
</reference>
<sequence>MEEKQQQGCLEEEIEVSVDTDFLKQIFDEELSEVVVSGEVNKPNEVVVIDVDDDDD</sequence>
<accession>A0A2K3KFY0</accession>
<organism evidence="1 2">
    <name type="scientific">Trifolium pratense</name>
    <name type="common">Red clover</name>
    <dbReference type="NCBI Taxonomy" id="57577"/>
    <lineage>
        <taxon>Eukaryota</taxon>
        <taxon>Viridiplantae</taxon>
        <taxon>Streptophyta</taxon>
        <taxon>Embryophyta</taxon>
        <taxon>Tracheophyta</taxon>
        <taxon>Spermatophyta</taxon>
        <taxon>Magnoliopsida</taxon>
        <taxon>eudicotyledons</taxon>
        <taxon>Gunneridae</taxon>
        <taxon>Pentapetalae</taxon>
        <taxon>rosids</taxon>
        <taxon>fabids</taxon>
        <taxon>Fabales</taxon>
        <taxon>Fabaceae</taxon>
        <taxon>Papilionoideae</taxon>
        <taxon>50 kb inversion clade</taxon>
        <taxon>NPAAA clade</taxon>
        <taxon>Hologalegina</taxon>
        <taxon>IRL clade</taxon>
        <taxon>Trifolieae</taxon>
        <taxon>Trifolium</taxon>
    </lineage>
</organism>
<dbReference type="Proteomes" id="UP000236291">
    <property type="component" value="Unassembled WGS sequence"/>
</dbReference>
<dbReference type="AlphaFoldDB" id="A0A2K3KFY0"/>
<protein>
    <submittedName>
        <fullName evidence="1">Uncharacterized protein</fullName>
    </submittedName>
</protein>
<gene>
    <name evidence="1" type="ORF">L195_g062456</name>
</gene>
<feature type="non-terminal residue" evidence="1">
    <location>
        <position position="56"/>
    </location>
</feature>
<name>A0A2K3KFY0_TRIPR</name>
<dbReference type="EMBL" id="ASHM01175608">
    <property type="protein sequence ID" value="PNX65163.1"/>
    <property type="molecule type" value="Genomic_DNA"/>
</dbReference>
<reference evidence="1 2" key="2">
    <citation type="journal article" date="2017" name="Front. Plant Sci.">
        <title>Gene Classification and Mining of Molecular Markers Useful in Red Clover (Trifolium pratense) Breeding.</title>
        <authorList>
            <person name="Istvanek J."/>
            <person name="Dluhosova J."/>
            <person name="Dluhos P."/>
            <person name="Patkova L."/>
            <person name="Nedelnik J."/>
            <person name="Repkova J."/>
        </authorList>
    </citation>
    <scope>NUCLEOTIDE SEQUENCE [LARGE SCALE GENOMIC DNA]</scope>
    <source>
        <strain evidence="2">cv. Tatra</strain>
        <tissue evidence="1">Young leaves</tissue>
    </source>
</reference>
<comment type="caution">
    <text evidence="1">The sequence shown here is derived from an EMBL/GenBank/DDBJ whole genome shotgun (WGS) entry which is preliminary data.</text>
</comment>